<comment type="caution">
    <text evidence="1">The sequence shown here is derived from an EMBL/GenBank/DDBJ whole genome shotgun (WGS) entry which is preliminary data.</text>
</comment>
<evidence type="ECO:0000313" key="1">
    <source>
        <dbReference type="EMBL" id="MYM72148.1"/>
    </source>
</evidence>
<evidence type="ECO:0000313" key="2">
    <source>
        <dbReference type="Proteomes" id="UP000469734"/>
    </source>
</evidence>
<accession>A0A7X4GYR0</accession>
<dbReference type="EMBL" id="WWCR01000006">
    <property type="protein sequence ID" value="MYM72148.1"/>
    <property type="molecule type" value="Genomic_DNA"/>
</dbReference>
<name>A0A7X4GYR0_9BURK</name>
<gene>
    <name evidence="1" type="ORF">GTP56_08050</name>
</gene>
<dbReference type="Gene3D" id="1.10.1070.20">
    <property type="match status" value="1"/>
</dbReference>
<dbReference type="Proteomes" id="UP000469734">
    <property type="component" value="Unassembled WGS sequence"/>
</dbReference>
<sequence>MFEIVVVPPGADELSEQMGTKFKFWYQDEVYGKTLFKQGRPGTGENWAEKLACEFAELLGIPHAHYELAQWQGRDGVIRHGVICPSVVPDGARLIHGNELVGGKVTVANADEKVNNYALRNHLATRVFQFLHQAADIIMPPQAYQPIEGVHSPLGVFIGYLLFDALIANQDRHSENWALVRTSEGFYLSSSYDHGSSLGRNETDETRSAILTTRDRGQSMDAYVSRARSAFYPAAAPGVKVKAYRTLDLFQLACKMDPIAGRAWQTQLGRITEKQFGDVISRVPVGQMSDVAKEFTAKLLQANIGRLLSLEI</sequence>
<reference evidence="1 2" key="1">
    <citation type="submission" date="2019-12" db="EMBL/GenBank/DDBJ databases">
        <title>Novel species isolated from a subtropical stream in China.</title>
        <authorList>
            <person name="Lu H."/>
        </authorList>
    </citation>
    <scope>NUCLEOTIDE SEQUENCE [LARGE SCALE GENOMIC DNA]</scope>
    <source>
        <strain evidence="1 2">FT134W</strain>
    </source>
</reference>
<keyword evidence="1" id="KW-0418">Kinase</keyword>
<dbReference type="AlphaFoldDB" id="A0A7X4GYR0"/>
<keyword evidence="1" id="KW-0808">Transferase</keyword>
<dbReference type="GO" id="GO:0016301">
    <property type="term" value="F:kinase activity"/>
    <property type="evidence" value="ECO:0007669"/>
    <property type="project" value="UniProtKB-KW"/>
</dbReference>
<protein>
    <submittedName>
        <fullName evidence="1">Phosphatidylinositol kinase</fullName>
    </submittedName>
</protein>
<organism evidence="1 2">
    <name type="scientific">Duganella margarita</name>
    <dbReference type="NCBI Taxonomy" id="2692170"/>
    <lineage>
        <taxon>Bacteria</taxon>
        <taxon>Pseudomonadati</taxon>
        <taxon>Pseudomonadota</taxon>
        <taxon>Betaproteobacteria</taxon>
        <taxon>Burkholderiales</taxon>
        <taxon>Oxalobacteraceae</taxon>
        <taxon>Telluria group</taxon>
        <taxon>Duganella</taxon>
    </lineage>
</organism>
<proteinExistence type="predicted"/>
<dbReference type="RefSeq" id="WP_161049724.1">
    <property type="nucleotide sequence ID" value="NZ_WWCR01000006.1"/>
</dbReference>